<dbReference type="InterPro" id="IPR050388">
    <property type="entry name" value="ABC_Ni/Peptide_Import"/>
</dbReference>
<evidence type="ECO:0000313" key="12">
    <source>
        <dbReference type="Proteomes" id="UP000233458"/>
    </source>
</evidence>
<dbReference type="PANTHER" id="PTHR43297">
    <property type="entry name" value="OLIGOPEPTIDE TRANSPORT ATP-BINDING PROTEIN APPD"/>
    <property type="match status" value="1"/>
</dbReference>
<evidence type="ECO:0000313" key="11">
    <source>
        <dbReference type="EMBL" id="AUG55866.1"/>
    </source>
</evidence>
<keyword evidence="6" id="KW-0547">Nucleotide-binding</keyword>
<geneLocation type="plasmid" evidence="12">
    <name>pcsc3h3</name>
</geneLocation>
<keyword evidence="11" id="KW-0614">Plasmid</keyword>
<dbReference type="CDD" id="cd03257">
    <property type="entry name" value="ABC_NikE_OppD_transporters"/>
    <property type="match status" value="1"/>
</dbReference>
<accession>A0ABM6QGX6</accession>
<dbReference type="SUPFAM" id="SSF52540">
    <property type="entry name" value="P-loop containing nucleoside triphosphate hydrolases"/>
    <property type="match status" value="1"/>
</dbReference>
<organism evidence="11 12">
    <name type="scientific">Thalassospira marina</name>
    <dbReference type="NCBI Taxonomy" id="2048283"/>
    <lineage>
        <taxon>Bacteria</taxon>
        <taxon>Pseudomonadati</taxon>
        <taxon>Pseudomonadota</taxon>
        <taxon>Alphaproteobacteria</taxon>
        <taxon>Rhodospirillales</taxon>
        <taxon>Thalassospiraceae</taxon>
        <taxon>Thalassospira</taxon>
    </lineage>
</organism>
<evidence type="ECO:0000256" key="3">
    <source>
        <dbReference type="ARBA" id="ARBA00022448"/>
    </source>
</evidence>
<evidence type="ECO:0000256" key="5">
    <source>
        <dbReference type="ARBA" id="ARBA00022519"/>
    </source>
</evidence>
<evidence type="ECO:0000256" key="1">
    <source>
        <dbReference type="ARBA" id="ARBA00004417"/>
    </source>
</evidence>
<evidence type="ECO:0000256" key="2">
    <source>
        <dbReference type="ARBA" id="ARBA00005417"/>
    </source>
</evidence>
<evidence type="ECO:0000256" key="4">
    <source>
        <dbReference type="ARBA" id="ARBA00022475"/>
    </source>
</evidence>
<keyword evidence="8" id="KW-1278">Translocase</keyword>
<dbReference type="SMART" id="SM00382">
    <property type="entry name" value="AAA"/>
    <property type="match status" value="1"/>
</dbReference>
<evidence type="ECO:0000256" key="8">
    <source>
        <dbReference type="ARBA" id="ARBA00022967"/>
    </source>
</evidence>
<evidence type="ECO:0000256" key="9">
    <source>
        <dbReference type="ARBA" id="ARBA00023136"/>
    </source>
</evidence>
<dbReference type="InterPro" id="IPR027417">
    <property type="entry name" value="P-loop_NTPase"/>
</dbReference>
<evidence type="ECO:0000256" key="6">
    <source>
        <dbReference type="ARBA" id="ARBA00022741"/>
    </source>
</evidence>
<reference evidence="11 12" key="1">
    <citation type="submission" date="2017-10" db="EMBL/GenBank/DDBJ databases">
        <title>Biodiversity and function of Thalassospira species in the particle-attached aromatic-hydrocarbon-degrading consortia from the surface seawater of the China South Sea.</title>
        <authorList>
            <person name="Dong C."/>
            <person name="Liu R."/>
            <person name="Shao Z."/>
        </authorList>
    </citation>
    <scope>NUCLEOTIDE SEQUENCE [LARGE SCALE GENOMIC DNA]</scope>
    <source>
        <strain evidence="11 12">CSC3H3</strain>
        <plasmid evidence="12">pcsc3h3</plasmid>
    </source>
</reference>
<dbReference type="InterPro" id="IPR003439">
    <property type="entry name" value="ABC_transporter-like_ATP-bd"/>
</dbReference>
<sequence length="261" mass="27636">MPVSTLTLSDLRITTHQGGKLRTLVDGLSLSVQAGRVLALVGASGSGKSISCAGWLDVLPSGVKREMGQARLGDKAISFAALRGRVVGSIMQNPRSAFNPVMTMRAHARETLKALGVEYASLDDAVIAAFADVGLDDPAGMLGLHPFELSGGMLQRVMIALALLGNPPFLFADEPTTDLDLVVQKHILDLLETLVTRRNMGILLVTHDMGGVARLADDVAVMDQGRIVEMAPVAQIFAAPEHVITRNLVAAHLSLYGQEVA</sequence>
<dbReference type="EMBL" id="CP024200">
    <property type="protein sequence ID" value="AUG55866.1"/>
    <property type="molecule type" value="Genomic_DNA"/>
</dbReference>
<dbReference type="Pfam" id="PF00005">
    <property type="entry name" value="ABC_tran"/>
    <property type="match status" value="1"/>
</dbReference>
<keyword evidence="5" id="KW-0997">Cell inner membrane</keyword>
<keyword evidence="7 11" id="KW-0067">ATP-binding</keyword>
<keyword evidence="4" id="KW-1003">Cell membrane</keyword>
<dbReference type="RefSeq" id="WP_101286811.1">
    <property type="nucleotide sequence ID" value="NZ_CP024200.1"/>
</dbReference>
<comment type="subcellular location">
    <subcellularLocation>
        <location evidence="1">Cell inner membrane</location>
        <topology evidence="1">Peripheral membrane protein</topology>
    </subcellularLocation>
</comment>
<dbReference type="InterPro" id="IPR017871">
    <property type="entry name" value="ABC_transporter-like_CS"/>
</dbReference>
<proteinExistence type="inferred from homology"/>
<gene>
    <name evidence="11" type="primary">nikD</name>
    <name evidence="11" type="ORF">CSC3H3_23885</name>
</gene>
<dbReference type="InterPro" id="IPR003593">
    <property type="entry name" value="AAA+_ATPase"/>
</dbReference>
<keyword evidence="12" id="KW-1185">Reference proteome</keyword>
<dbReference type="PROSITE" id="PS50893">
    <property type="entry name" value="ABC_TRANSPORTER_2"/>
    <property type="match status" value="1"/>
</dbReference>
<feature type="domain" description="ABC transporter" evidence="10">
    <location>
        <begin position="6"/>
        <end position="249"/>
    </location>
</feature>
<evidence type="ECO:0000259" key="10">
    <source>
        <dbReference type="PROSITE" id="PS50893"/>
    </source>
</evidence>
<dbReference type="Gene3D" id="3.40.50.300">
    <property type="entry name" value="P-loop containing nucleotide triphosphate hydrolases"/>
    <property type="match status" value="1"/>
</dbReference>
<keyword evidence="9" id="KW-0472">Membrane</keyword>
<comment type="similarity">
    <text evidence="2">Belongs to the ABC transporter superfamily.</text>
</comment>
<evidence type="ECO:0000256" key="7">
    <source>
        <dbReference type="ARBA" id="ARBA00022840"/>
    </source>
</evidence>
<protein>
    <submittedName>
        <fullName evidence="11">Nickel import ATP-binding protein NikD</fullName>
    </submittedName>
</protein>
<dbReference type="GO" id="GO:0005524">
    <property type="term" value="F:ATP binding"/>
    <property type="evidence" value="ECO:0007669"/>
    <property type="project" value="UniProtKB-KW"/>
</dbReference>
<dbReference type="Proteomes" id="UP000233458">
    <property type="component" value="Plasmid pCSC3H3"/>
</dbReference>
<dbReference type="PROSITE" id="PS00211">
    <property type="entry name" value="ABC_TRANSPORTER_1"/>
    <property type="match status" value="1"/>
</dbReference>
<keyword evidence="3" id="KW-0813">Transport</keyword>
<name>A0ABM6QGX6_9PROT</name>
<dbReference type="PANTHER" id="PTHR43297:SF14">
    <property type="entry name" value="ATPASE AAA-TYPE CORE DOMAIN-CONTAINING PROTEIN"/>
    <property type="match status" value="1"/>
</dbReference>